<dbReference type="GO" id="GO:0030246">
    <property type="term" value="F:carbohydrate binding"/>
    <property type="evidence" value="ECO:0007669"/>
    <property type="project" value="TreeGrafter"/>
</dbReference>
<dbReference type="EMBL" id="JQ844247">
    <property type="protein sequence ID" value="AGS53733.1"/>
    <property type="molecule type" value="Genomic_DNA"/>
</dbReference>
<organism evidence="7">
    <name type="scientific">uncultured bacterium contig00076</name>
    <dbReference type="NCBI Taxonomy" id="1181554"/>
    <lineage>
        <taxon>Bacteria</taxon>
        <taxon>environmental samples</taxon>
    </lineage>
</organism>
<dbReference type="InterPro" id="IPR028082">
    <property type="entry name" value="Peripla_BP_I"/>
</dbReference>
<dbReference type="InterPro" id="IPR050555">
    <property type="entry name" value="Bact_Solute-Bind_Prot2"/>
</dbReference>
<evidence type="ECO:0000256" key="3">
    <source>
        <dbReference type="ARBA" id="ARBA00022597"/>
    </source>
</evidence>
<dbReference type="InterPro" id="IPR025997">
    <property type="entry name" value="SBP_2_dom"/>
</dbReference>
<dbReference type="PANTHER" id="PTHR30036">
    <property type="entry name" value="D-XYLOSE-BINDING PERIPLASMIC PROTEIN"/>
    <property type="match status" value="1"/>
</dbReference>
<dbReference type="AlphaFoldDB" id="A0A806K212"/>
<reference evidence="7" key="1">
    <citation type="submission" date="2012-03" db="EMBL/GenBank/DDBJ databases">
        <title>Functional metagenomics reveals considerable lignocellulase gene clusters in the gut microbiome of a wood-feeding higher termite.</title>
        <authorList>
            <person name="Liu N."/>
        </authorList>
    </citation>
    <scope>NUCLEOTIDE SEQUENCE</scope>
</reference>
<feature type="signal peptide" evidence="5">
    <location>
        <begin position="1"/>
        <end position="24"/>
    </location>
</feature>
<proteinExistence type="predicted"/>
<protein>
    <submittedName>
        <fullName evidence="7">Galactose/methyl galactoside ABC transport system protein</fullName>
    </submittedName>
</protein>
<evidence type="ECO:0000256" key="4">
    <source>
        <dbReference type="ARBA" id="ARBA00022729"/>
    </source>
</evidence>
<dbReference type="GO" id="GO:0030288">
    <property type="term" value="C:outer membrane-bounded periplasmic space"/>
    <property type="evidence" value="ECO:0007669"/>
    <property type="project" value="TreeGrafter"/>
</dbReference>
<feature type="chain" id="PRO_5032958412" evidence="5">
    <location>
        <begin position="25"/>
        <end position="608"/>
    </location>
</feature>
<keyword evidence="3" id="KW-0762">Sugar transport</keyword>
<dbReference type="Pfam" id="PF13407">
    <property type="entry name" value="Peripla_BP_4"/>
    <property type="match status" value="1"/>
</dbReference>
<dbReference type="SUPFAM" id="SSF53822">
    <property type="entry name" value="Periplasmic binding protein-like I"/>
    <property type="match status" value="1"/>
</dbReference>
<evidence type="ECO:0000256" key="1">
    <source>
        <dbReference type="ARBA" id="ARBA00004196"/>
    </source>
</evidence>
<evidence type="ECO:0000256" key="2">
    <source>
        <dbReference type="ARBA" id="ARBA00022448"/>
    </source>
</evidence>
<comment type="subcellular location">
    <subcellularLocation>
        <location evidence="1">Cell envelope</location>
    </subcellularLocation>
</comment>
<sequence length="608" mass="65600">MKAKHFYGVAVFVLVLFTALALTACPPPDNGPGDPLSTTYRWLDGNGNQYELLITQGNLPPRTSEVRAGKYRLTITLTGGDILISEGTASSGSGNNIVFTPNNQEGTPMTFTITIVISGTGDIESITATDEIKNIPFVDDSGNPVADTSALEPAATLIVVNIKAIAGVTVPAAGKTPATAITETAQYTGIVTWNDSPSIFAAGTEYTATIVLTAKDGFTFNSLEANYFTVAGATTVTSPAGNDTIITVIAKFPATVQMIKVDVFWYSYADYFLDTIRNAMETQCESLPQLSVTHHDAYNDQATQIMQIQEAIDGGSQLLIVNMVNPWANDGEYAQTVVGMAKEADIPVIFFNREISNAIIQSYAEACFIGNDAKEAGYRQGEAIANFLLKQENWIDNRSKYDLDNNNQIKYIMFKGIGDEANWRTLYSVQEANRILTASGKSLRLVPSSANDIDDATDGHGDYDNDGISRYFLFTDWDVDTAKSLMSTALGTYSLDNGDIELIISNFDGAALGVIEVMNGQGFNTEDDPSKYIPVFGIDVTDPAKHAIDSDTMTASVYIAPQSFADTILALAQNVANGENVFANTGSYNVDAGVKKLRVRYSIYPDSF</sequence>
<feature type="domain" description="Periplasmic binding protein" evidence="6">
    <location>
        <begin position="263"/>
        <end position="579"/>
    </location>
</feature>
<evidence type="ECO:0000313" key="7">
    <source>
        <dbReference type="EMBL" id="AGS53733.1"/>
    </source>
</evidence>
<evidence type="ECO:0000259" key="6">
    <source>
        <dbReference type="Pfam" id="PF13407"/>
    </source>
</evidence>
<evidence type="ECO:0000256" key="5">
    <source>
        <dbReference type="SAM" id="SignalP"/>
    </source>
</evidence>
<accession>A0A806K212</accession>
<keyword evidence="4 5" id="KW-0732">Signal</keyword>
<keyword evidence="2" id="KW-0813">Transport</keyword>
<dbReference type="Gene3D" id="3.40.50.2300">
    <property type="match status" value="2"/>
</dbReference>
<name>A0A806K212_9BACT</name>
<dbReference type="PANTHER" id="PTHR30036:SF2">
    <property type="entry name" value="D-GALACTOSE_METHYL-GALACTOSIDE BINDING PERIPLASMIC PROTEIN MGLB"/>
    <property type="match status" value="1"/>
</dbReference>